<proteinExistence type="predicted"/>
<evidence type="ECO:0000313" key="2">
    <source>
        <dbReference type="Proteomes" id="UP000324800"/>
    </source>
</evidence>
<dbReference type="EMBL" id="SNRW01005004">
    <property type="protein sequence ID" value="KAA6385998.1"/>
    <property type="molecule type" value="Genomic_DNA"/>
</dbReference>
<evidence type="ECO:0000313" key="1">
    <source>
        <dbReference type="EMBL" id="KAA6385998.1"/>
    </source>
</evidence>
<protein>
    <recommendedName>
        <fullName evidence="3">FPL domain-containing protein</fullName>
    </recommendedName>
</protein>
<evidence type="ECO:0008006" key="3">
    <source>
        <dbReference type="Google" id="ProtNLM"/>
    </source>
</evidence>
<sequence length="159" mass="18514">MKTQMWKKSIKRKLKYAKRLSLTLLGRKIRLISRKQAIEAGTIDAFLRLLSIQPLERISMSHIYAFFIFTNSSSDEICEMLYNRNPYISLIHLFDHQDFFIINRAAISIFNLLNNGARTRPSTAPHPHYQNMIAFGGIQKIFILFKKHANKDIKISTSL</sequence>
<reference evidence="1 2" key="1">
    <citation type="submission" date="2019-03" db="EMBL/GenBank/DDBJ databases">
        <title>Single cell metagenomics reveals metabolic interactions within the superorganism composed of flagellate Streblomastix strix and complex community of Bacteroidetes bacteria on its surface.</title>
        <authorList>
            <person name="Treitli S.C."/>
            <person name="Kolisko M."/>
            <person name="Husnik F."/>
            <person name="Keeling P."/>
            <person name="Hampl V."/>
        </authorList>
    </citation>
    <scope>NUCLEOTIDE SEQUENCE [LARGE SCALE GENOMIC DNA]</scope>
    <source>
        <strain evidence="1">ST1C</strain>
    </source>
</reference>
<comment type="caution">
    <text evidence="1">The sequence shown here is derived from an EMBL/GenBank/DDBJ whole genome shotgun (WGS) entry which is preliminary data.</text>
</comment>
<dbReference type="AlphaFoldDB" id="A0A5J4VTR0"/>
<name>A0A5J4VTR0_9EUKA</name>
<organism evidence="1 2">
    <name type="scientific">Streblomastix strix</name>
    <dbReference type="NCBI Taxonomy" id="222440"/>
    <lineage>
        <taxon>Eukaryota</taxon>
        <taxon>Metamonada</taxon>
        <taxon>Preaxostyla</taxon>
        <taxon>Oxymonadida</taxon>
        <taxon>Streblomastigidae</taxon>
        <taxon>Streblomastix</taxon>
    </lineage>
</organism>
<gene>
    <name evidence="1" type="ORF">EZS28_018469</name>
</gene>
<accession>A0A5J4VTR0</accession>
<dbReference type="Proteomes" id="UP000324800">
    <property type="component" value="Unassembled WGS sequence"/>
</dbReference>